<protein>
    <submittedName>
        <fullName evidence="8">Fmu (Sun) domain protein</fullName>
    </submittedName>
</protein>
<dbReference type="InterPro" id="IPR049560">
    <property type="entry name" value="MeTrfase_RsmB-F_NOP2_cat"/>
</dbReference>
<evidence type="ECO:0000256" key="1">
    <source>
        <dbReference type="ARBA" id="ARBA00022603"/>
    </source>
</evidence>
<dbReference type="InterPro" id="IPR001678">
    <property type="entry name" value="MeTrfase_RsmB-F_NOP2_dom"/>
</dbReference>
<dbReference type="Pfam" id="PF01189">
    <property type="entry name" value="Methyltr_RsmB-F"/>
    <property type="match status" value="1"/>
</dbReference>
<accession>A0A212L5R1</accession>
<evidence type="ECO:0000313" key="8">
    <source>
        <dbReference type="EMBL" id="SCM72891.1"/>
    </source>
</evidence>
<dbReference type="PANTHER" id="PTHR22807">
    <property type="entry name" value="NOP2 YEAST -RELATED NOL1/NOP2/FMU SUN DOMAIN-CONTAINING"/>
    <property type="match status" value="1"/>
</dbReference>
<dbReference type="EMBL" id="FMJC01000002">
    <property type="protein sequence ID" value="SCM72891.1"/>
    <property type="molecule type" value="Genomic_DNA"/>
</dbReference>
<dbReference type="GO" id="GO:0008173">
    <property type="term" value="F:RNA methyltransferase activity"/>
    <property type="evidence" value="ECO:0007669"/>
    <property type="project" value="InterPro"/>
</dbReference>
<feature type="active site" description="Nucleophile" evidence="5">
    <location>
        <position position="232"/>
    </location>
</feature>
<dbReference type="InterPro" id="IPR023267">
    <property type="entry name" value="RCMT"/>
</dbReference>
<feature type="compositionally biased region" description="Gly residues" evidence="6">
    <location>
        <begin position="299"/>
        <end position="313"/>
    </location>
</feature>
<evidence type="ECO:0000256" key="3">
    <source>
        <dbReference type="ARBA" id="ARBA00022691"/>
    </source>
</evidence>
<evidence type="ECO:0000256" key="2">
    <source>
        <dbReference type="ARBA" id="ARBA00022679"/>
    </source>
</evidence>
<reference evidence="8" key="1">
    <citation type="submission" date="2016-08" db="EMBL/GenBank/DDBJ databases">
        <authorList>
            <person name="Seilhamer J.J."/>
        </authorList>
    </citation>
    <scope>NUCLEOTIDE SEQUENCE</scope>
    <source>
        <strain evidence="8">86-1</strain>
    </source>
</reference>
<keyword evidence="1 5" id="KW-0489">Methyltransferase</keyword>
<organism evidence="8">
    <name type="scientific">uncultured Desulfovibrio sp</name>
    <dbReference type="NCBI Taxonomy" id="167968"/>
    <lineage>
        <taxon>Bacteria</taxon>
        <taxon>Pseudomonadati</taxon>
        <taxon>Thermodesulfobacteriota</taxon>
        <taxon>Desulfovibrionia</taxon>
        <taxon>Desulfovibrionales</taxon>
        <taxon>Desulfovibrionaceae</taxon>
        <taxon>Desulfovibrio</taxon>
        <taxon>environmental samples</taxon>
    </lineage>
</organism>
<feature type="binding site" evidence="5">
    <location>
        <position position="179"/>
    </location>
    <ligand>
        <name>S-adenosyl-L-methionine</name>
        <dbReference type="ChEBI" id="CHEBI:59789"/>
    </ligand>
</feature>
<feature type="domain" description="SAM-dependent MTase RsmB/NOP-type" evidence="7">
    <location>
        <begin position="20"/>
        <end position="295"/>
    </location>
</feature>
<dbReference type="PROSITE" id="PS51686">
    <property type="entry name" value="SAM_MT_RSMB_NOP"/>
    <property type="match status" value="1"/>
</dbReference>
<evidence type="ECO:0000256" key="4">
    <source>
        <dbReference type="ARBA" id="ARBA00022884"/>
    </source>
</evidence>
<dbReference type="CDD" id="cd02440">
    <property type="entry name" value="AdoMet_MTases"/>
    <property type="match status" value="1"/>
</dbReference>
<keyword evidence="2 5" id="KW-0808">Transferase</keyword>
<feature type="region of interest" description="Disordered" evidence="6">
    <location>
        <begin position="294"/>
        <end position="369"/>
    </location>
</feature>
<dbReference type="SUPFAM" id="SSF53335">
    <property type="entry name" value="S-adenosyl-L-methionine-dependent methyltransferases"/>
    <property type="match status" value="1"/>
</dbReference>
<dbReference type="PRINTS" id="PR02008">
    <property type="entry name" value="RCMTFAMILY"/>
</dbReference>
<comment type="caution">
    <text evidence="5">Lacks conserved residue(s) required for the propagation of feature annotation.</text>
</comment>
<evidence type="ECO:0000256" key="6">
    <source>
        <dbReference type="SAM" id="MobiDB-lite"/>
    </source>
</evidence>
<dbReference type="AlphaFoldDB" id="A0A212L5R1"/>
<feature type="binding site" evidence="5">
    <location>
        <position position="135"/>
    </location>
    <ligand>
        <name>S-adenosyl-L-methionine</name>
        <dbReference type="ChEBI" id="CHEBI:59789"/>
    </ligand>
</feature>
<proteinExistence type="inferred from homology"/>
<evidence type="ECO:0000259" key="7">
    <source>
        <dbReference type="PROSITE" id="PS51686"/>
    </source>
</evidence>
<evidence type="ECO:0000256" key="5">
    <source>
        <dbReference type="PROSITE-ProRule" id="PRU01023"/>
    </source>
</evidence>
<dbReference type="PANTHER" id="PTHR22807:SF30">
    <property type="entry name" value="28S RRNA (CYTOSINE(4447)-C(5))-METHYLTRANSFERASE-RELATED"/>
    <property type="match status" value="1"/>
</dbReference>
<keyword evidence="4 5" id="KW-0694">RNA-binding</keyword>
<dbReference type="Gene3D" id="3.40.50.150">
    <property type="entry name" value="Vaccinia Virus protein VP39"/>
    <property type="match status" value="1"/>
</dbReference>
<comment type="similarity">
    <text evidence="5">Belongs to the class I-like SAM-binding methyltransferase superfamily. RsmB/NOP family.</text>
</comment>
<gene>
    <name evidence="8" type="ORF">KL86DES1_20901</name>
</gene>
<keyword evidence="3 5" id="KW-0949">S-adenosyl-L-methionine</keyword>
<dbReference type="InterPro" id="IPR029063">
    <property type="entry name" value="SAM-dependent_MTases_sf"/>
</dbReference>
<dbReference type="GO" id="GO:0003723">
    <property type="term" value="F:RNA binding"/>
    <property type="evidence" value="ECO:0007669"/>
    <property type="project" value="UniProtKB-UniRule"/>
</dbReference>
<name>A0A212L5R1_9BACT</name>
<dbReference type="GO" id="GO:0001510">
    <property type="term" value="P:RNA methylation"/>
    <property type="evidence" value="ECO:0007669"/>
    <property type="project" value="InterPro"/>
</dbReference>
<sequence length="512" mass="54063">MPSARIFRQKALAALTACPYYAAMSKPAARSFRIVCEHRHTTAVEALLRAQGYEFEPEPFSPLCRRLLAEPRPLGSSLAAFFGYIYIQDRSSMLPPVALAPTMGASVLDMCASPGSKTGFLAQLVGRTGFVLGNEPSPTRLGTLRANLHQCNLIQAGTCLYSGDALPLHPASWNAILLDPPCSGWGTAEKHPQVLKLWQGDKLDSLTTLQQRLLRHAAHLLAPGGSLVYSTCTTNVAENEDQVRFAEEELGLVREHLAPIPGFVWEELPGGEGTLRVDGARSQAQGFYVARLRKPGAMPDGGTGGTQGSGAGSAQGNTDSGPLGGPAAASGSADGVSPRSVWDSEFSGSSRFGRKRAGRASRQSSGQALGQTLGQALGQTLGQPLPPDCLAGPTCDPALLPPGQAVLYGDHVRFIPSQAAALLPQNCIWQGALLGKLCGGRLDAAPRLRTLMPEEPDAASSLVLEDLNDISALLSGQSRQTGLQGREAALWWRDLPLGRVALKNGRAVAGFR</sequence>
<feature type="compositionally biased region" description="Low complexity" evidence="6">
    <location>
        <begin position="325"/>
        <end position="338"/>
    </location>
</feature>